<keyword evidence="8" id="KW-1185">Reference proteome</keyword>
<dbReference type="Pfam" id="PF00501">
    <property type="entry name" value="AMP-binding"/>
    <property type="match status" value="1"/>
</dbReference>
<dbReference type="Proteomes" id="UP001303115">
    <property type="component" value="Unassembled WGS sequence"/>
</dbReference>
<evidence type="ECO:0000313" key="8">
    <source>
        <dbReference type="Proteomes" id="UP001303115"/>
    </source>
</evidence>
<evidence type="ECO:0000256" key="1">
    <source>
        <dbReference type="ARBA" id="ARBA00006432"/>
    </source>
</evidence>
<dbReference type="InterPro" id="IPR000873">
    <property type="entry name" value="AMP-dep_synth/lig_dom"/>
</dbReference>
<dbReference type="InterPro" id="IPR045851">
    <property type="entry name" value="AMP-bd_C_sf"/>
</dbReference>
<feature type="domain" description="AMP-binding enzyme C-terminal" evidence="6">
    <location>
        <begin position="425"/>
        <end position="500"/>
    </location>
</feature>
<dbReference type="GO" id="GO:0006631">
    <property type="term" value="P:fatty acid metabolic process"/>
    <property type="evidence" value="ECO:0007669"/>
    <property type="project" value="TreeGrafter"/>
</dbReference>
<dbReference type="PANTHER" id="PTHR43201:SF5">
    <property type="entry name" value="MEDIUM-CHAIN ACYL-COA LIGASE ACSF2, MITOCHONDRIAL"/>
    <property type="match status" value="1"/>
</dbReference>
<dbReference type="PROSITE" id="PS00455">
    <property type="entry name" value="AMP_BINDING"/>
    <property type="match status" value="1"/>
</dbReference>
<dbReference type="InterPro" id="IPR045310">
    <property type="entry name" value="Pcs60-like"/>
</dbReference>
<dbReference type="PANTHER" id="PTHR43201">
    <property type="entry name" value="ACYL-COA SYNTHETASE"/>
    <property type="match status" value="1"/>
</dbReference>
<dbReference type="Gene3D" id="3.40.50.12780">
    <property type="entry name" value="N-terminal domain of ligase-like"/>
    <property type="match status" value="1"/>
</dbReference>
<evidence type="ECO:0000313" key="7">
    <source>
        <dbReference type="EMBL" id="KAK4032482.1"/>
    </source>
</evidence>
<gene>
    <name evidence="7" type="ORF">C8A01DRAFT_20450</name>
</gene>
<dbReference type="Gene3D" id="3.30.300.30">
    <property type="match status" value="1"/>
</dbReference>
<protein>
    <recommendedName>
        <fullName evidence="9">Peroxisomal-coenzyme A synthetase</fullName>
    </recommendedName>
</protein>
<accession>A0AAN6P7Z0</accession>
<dbReference type="InterPro" id="IPR025110">
    <property type="entry name" value="AMP-bd_C"/>
</dbReference>
<evidence type="ECO:0000256" key="2">
    <source>
        <dbReference type="ARBA" id="ARBA00022598"/>
    </source>
</evidence>
<keyword evidence="2" id="KW-0436">Ligase</keyword>
<dbReference type="AlphaFoldDB" id="A0AAN6P7Z0"/>
<comment type="similarity">
    <text evidence="1">Belongs to the ATP-dependent AMP-binding enzyme family.</text>
</comment>
<evidence type="ECO:0000259" key="5">
    <source>
        <dbReference type="Pfam" id="PF00501"/>
    </source>
</evidence>
<evidence type="ECO:0000256" key="3">
    <source>
        <dbReference type="ARBA" id="ARBA00022741"/>
    </source>
</evidence>
<dbReference type="GO" id="GO:0031956">
    <property type="term" value="F:medium-chain fatty acid-CoA ligase activity"/>
    <property type="evidence" value="ECO:0007669"/>
    <property type="project" value="TreeGrafter"/>
</dbReference>
<name>A0AAN6P7Z0_9PEZI</name>
<proteinExistence type="inferred from homology"/>
<evidence type="ECO:0000256" key="4">
    <source>
        <dbReference type="ARBA" id="ARBA00022840"/>
    </source>
</evidence>
<keyword evidence="4" id="KW-0067">ATP-binding</keyword>
<reference evidence="8" key="1">
    <citation type="journal article" date="2023" name="Mol. Phylogenet. Evol.">
        <title>Genome-scale phylogeny and comparative genomics of the fungal order Sordariales.</title>
        <authorList>
            <person name="Hensen N."/>
            <person name="Bonometti L."/>
            <person name="Westerberg I."/>
            <person name="Brannstrom I.O."/>
            <person name="Guillou S."/>
            <person name="Cros-Aarteil S."/>
            <person name="Calhoun S."/>
            <person name="Haridas S."/>
            <person name="Kuo A."/>
            <person name="Mondo S."/>
            <person name="Pangilinan J."/>
            <person name="Riley R."/>
            <person name="LaButti K."/>
            <person name="Andreopoulos B."/>
            <person name="Lipzen A."/>
            <person name="Chen C."/>
            <person name="Yan M."/>
            <person name="Daum C."/>
            <person name="Ng V."/>
            <person name="Clum A."/>
            <person name="Steindorff A."/>
            <person name="Ohm R.A."/>
            <person name="Martin F."/>
            <person name="Silar P."/>
            <person name="Natvig D.O."/>
            <person name="Lalanne C."/>
            <person name="Gautier V."/>
            <person name="Ament-Velasquez S.L."/>
            <person name="Kruys A."/>
            <person name="Hutchinson M.I."/>
            <person name="Powell A.J."/>
            <person name="Barry K."/>
            <person name="Miller A.N."/>
            <person name="Grigoriev I.V."/>
            <person name="Debuchy R."/>
            <person name="Gladieux P."/>
            <person name="Hiltunen Thoren M."/>
            <person name="Johannesson H."/>
        </authorList>
    </citation>
    <scope>NUCLEOTIDE SEQUENCE [LARGE SCALE GENOMIC DNA]</scope>
    <source>
        <strain evidence="8">CBS 284.82</strain>
    </source>
</reference>
<dbReference type="CDD" id="cd05926">
    <property type="entry name" value="FACL_fum10p_like"/>
    <property type="match status" value="1"/>
</dbReference>
<dbReference type="InterPro" id="IPR020845">
    <property type="entry name" value="AMP-binding_CS"/>
</dbReference>
<dbReference type="SUPFAM" id="SSF56801">
    <property type="entry name" value="Acetyl-CoA synthetase-like"/>
    <property type="match status" value="1"/>
</dbReference>
<dbReference type="GO" id="GO:0005524">
    <property type="term" value="F:ATP binding"/>
    <property type="evidence" value="ECO:0007669"/>
    <property type="project" value="UniProtKB-KW"/>
</dbReference>
<evidence type="ECO:0008006" key="9">
    <source>
        <dbReference type="Google" id="ProtNLM"/>
    </source>
</evidence>
<organism evidence="7 8">
    <name type="scientific">Parachaetomium inaequale</name>
    <dbReference type="NCBI Taxonomy" id="2588326"/>
    <lineage>
        <taxon>Eukaryota</taxon>
        <taxon>Fungi</taxon>
        <taxon>Dikarya</taxon>
        <taxon>Ascomycota</taxon>
        <taxon>Pezizomycotina</taxon>
        <taxon>Sordariomycetes</taxon>
        <taxon>Sordariomycetidae</taxon>
        <taxon>Sordariales</taxon>
        <taxon>Chaetomiaceae</taxon>
        <taxon>Parachaetomium</taxon>
    </lineage>
</organism>
<keyword evidence="3" id="KW-0547">Nucleotide-binding</keyword>
<dbReference type="Pfam" id="PF13193">
    <property type="entry name" value="AMP-binding_C"/>
    <property type="match status" value="1"/>
</dbReference>
<evidence type="ECO:0000259" key="6">
    <source>
        <dbReference type="Pfam" id="PF13193"/>
    </source>
</evidence>
<comment type="caution">
    <text evidence="7">The sequence shown here is derived from an EMBL/GenBank/DDBJ whole genome shotgun (WGS) entry which is preliminary data.</text>
</comment>
<dbReference type="InterPro" id="IPR042099">
    <property type="entry name" value="ANL_N_sf"/>
</dbReference>
<sequence length="519" mass="56009">MAAGLTLQSAIQGAPGSVAVVVPSEPHALTVTYQDLVAETAAFQQKLAAIGIAHGAPVSIATVNSYEFIVSFLAASWQRAIAAPLNPAYKQDEFEFYIDDVKSAIVLVPRGAYQAASPAVKAAQRFNAAIAECYWDAGNREVALDVKELGQLQGKPAHPVLAPQPDDTALVLHTSGTTSRPKVVPLSHRNLTRTMRNIQQTYQLTPSDRTMLVMPLFHVHGLLCGLLAPLLSGGSMIVPAKFSAATFWRDYTSHAANWYTAVPTIHQILLKHPPPSPLPTIRFIRSCSSPLSPTVFHALEKTYNAPVLEAYAMTEAAHQMTSNPLPSVGKRKPGTVGLGQGVEVVILNEAGAVMPQGTEGEICIKGENVTRGYLNNAEANKSAFTSDGYFRTGDQGKKDEDGYVVITGRIKELINKGGEKISPIELDNVLTRHEAVSEAVSFAIPDEMYGQEIGVAVVLKPGARLGEGELKAWVGERLARFKVPKKVYFTDVMPKTATGKIQRRIVAETMQKQEGRAKL</sequence>
<dbReference type="EMBL" id="MU854606">
    <property type="protein sequence ID" value="KAK4032482.1"/>
    <property type="molecule type" value="Genomic_DNA"/>
</dbReference>
<feature type="domain" description="AMP-dependent synthetase/ligase" evidence="5">
    <location>
        <begin position="10"/>
        <end position="374"/>
    </location>
</feature>